<evidence type="ECO:0000313" key="2">
    <source>
        <dbReference type="EMBL" id="QJW98699.1"/>
    </source>
</evidence>
<keyword evidence="1" id="KW-0812">Transmembrane</keyword>
<dbReference type="AlphaFoldDB" id="A0A6M5YXG7"/>
<dbReference type="Proteomes" id="UP000503447">
    <property type="component" value="Chromosome"/>
</dbReference>
<evidence type="ECO:0000256" key="1">
    <source>
        <dbReference type="SAM" id="Phobius"/>
    </source>
</evidence>
<sequence>MQPAPGVVVVVVQAGPGVVVVPVQLGGAWSVPNAPQLVTVHALPPAGGQNVGAKHAQPVAQVEDDFDQVRDDWLYAHWHEPEQGAAVVVVVVVVGEAVVVVVVVGAG</sequence>
<name>A0A6M5YXG7_9BACT</name>
<gene>
    <name evidence="2" type="ORF">FTUN_6294</name>
</gene>
<evidence type="ECO:0000313" key="3">
    <source>
        <dbReference type="Proteomes" id="UP000503447"/>
    </source>
</evidence>
<reference evidence="3" key="1">
    <citation type="submission" date="2020-05" db="EMBL/GenBank/DDBJ databases">
        <title>Frigoriglobus tundricola gen. nov., sp. nov., a psychrotolerant cellulolytic planctomycete of the family Gemmataceae with two divergent copies of 16S rRNA gene.</title>
        <authorList>
            <person name="Kulichevskaya I.S."/>
            <person name="Ivanova A.A."/>
            <person name="Naumoff D.G."/>
            <person name="Beletsky A.V."/>
            <person name="Rijpstra W.I.C."/>
            <person name="Sinninghe Damste J.S."/>
            <person name="Mardanov A.V."/>
            <person name="Ravin N.V."/>
            <person name="Dedysh S.N."/>
        </authorList>
    </citation>
    <scope>NUCLEOTIDE SEQUENCE [LARGE SCALE GENOMIC DNA]</scope>
    <source>
        <strain evidence="3">PL17</strain>
    </source>
</reference>
<organism evidence="2 3">
    <name type="scientific">Frigoriglobus tundricola</name>
    <dbReference type="NCBI Taxonomy" id="2774151"/>
    <lineage>
        <taxon>Bacteria</taxon>
        <taxon>Pseudomonadati</taxon>
        <taxon>Planctomycetota</taxon>
        <taxon>Planctomycetia</taxon>
        <taxon>Gemmatales</taxon>
        <taxon>Gemmataceae</taxon>
        <taxon>Frigoriglobus</taxon>
    </lineage>
</organism>
<dbReference type="RefSeq" id="WP_171473812.1">
    <property type="nucleotide sequence ID" value="NZ_CP053452.2"/>
</dbReference>
<feature type="transmembrane region" description="Helical" evidence="1">
    <location>
        <begin position="84"/>
        <end position="106"/>
    </location>
</feature>
<keyword evidence="1" id="KW-0472">Membrane</keyword>
<dbReference type="EMBL" id="CP053452">
    <property type="protein sequence ID" value="QJW98699.1"/>
    <property type="molecule type" value="Genomic_DNA"/>
</dbReference>
<dbReference type="KEGG" id="ftj:FTUN_6294"/>
<protein>
    <submittedName>
        <fullName evidence="2">Uncharacterized protein</fullName>
    </submittedName>
</protein>
<keyword evidence="1" id="KW-1133">Transmembrane helix</keyword>
<keyword evidence="3" id="KW-1185">Reference proteome</keyword>
<accession>A0A6M5YXG7</accession>
<proteinExistence type="predicted"/>